<gene>
    <name evidence="2" type="ORF">PRZ48_001883</name>
</gene>
<dbReference type="PANTHER" id="PTHR10622">
    <property type="entry name" value="HET DOMAIN-CONTAINING PROTEIN"/>
    <property type="match status" value="1"/>
</dbReference>
<dbReference type="PANTHER" id="PTHR10622:SF12">
    <property type="entry name" value="HET DOMAIN-CONTAINING PROTEIN"/>
    <property type="match status" value="1"/>
</dbReference>
<reference evidence="2 3" key="1">
    <citation type="journal article" date="2023" name="G3 (Bethesda)">
        <title>A chromosome-level genome assembly of Zasmidium syzygii isolated from banana leaves.</title>
        <authorList>
            <person name="van Westerhoven A.C."/>
            <person name="Mehrabi R."/>
            <person name="Talebi R."/>
            <person name="Steentjes M.B.F."/>
            <person name="Corcolon B."/>
            <person name="Chong P.A."/>
            <person name="Kema G.H.J."/>
            <person name="Seidl M.F."/>
        </authorList>
    </citation>
    <scope>NUCLEOTIDE SEQUENCE [LARGE SCALE GENOMIC DNA]</scope>
    <source>
        <strain evidence="2 3">P124</strain>
    </source>
</reference>
<dbReference type="Pfam" id="PF06985">
    <property type="entry name" value="HET"/>
    <property type="match status" value="1"/>
</dbReference>
<name>A0ABR0F362_ZASCE</name>
<keyword evidence="3" id="KW-1185">Reference proteome</keyword>
<evidence type="ECO:0000313" key="3">
    <source>
        <dbReference type="Proteomes" id="UP001305779"/>
    </source>
</evidence>
<dbReference type="Proteomes" id="UP001305779">
    <property type="component" value="Unassembled WGS sequence"/>
</dbReference>
<accession>A0ABR0F362</accession>
<comment type="caution">
    <text evidence="2">The sequence shown here is derived from an EMBL/GenBank/DDBJ whole genome shotgun (WGS) entry which is preliminary data.</text>
</comment>
<evidence type="ECO:0000313" key="2">
    <source>
        <dbReference type="EMBL" id="KAK4508145.1"/>
    </source>
</evidence>
<dbReference type="EMBL" id="JAXOVC010000001">
    <property type="protein sequence ID" value="KAK4508145.1"/>
    <property type="molecule type" value="Genomic_DNA"/>
</dbReference>
<dbReference type="InterPro" id="IPR010730">
    <property type="entry name" value="HET"/>
</dbReference>
<protein>
    <recommendedName>
        <fullName evidence="1">Heterokaryon incompatibility domain-containing protein</fullName>
    </recommendedName>
</protein>
<sequence length="405" mass="46881">MLRLIHTTDLTFEEFEKLSAPSYAIVSHRWGHDEVSYQDFLDGRKREGYGWTKIVKACEIARAQDLTWLWIDTCCIDKKSSAELTESINSMYRWYYHCHDCLTLLPDVDLTDADPGFSEQFRQSSWFTRGWTLQELLAPRRLLFFNKHFQHVGDKYHRLQDIVAATGIDKYYLLGMSNVREASVAERMKWASLRESTRTEDEAYCLLGLFDVNMPLLYGEGSKAFLRLQLEIIRKTDDESIFTWWQDPAQSGSWQGLLAPSPRAFTMPKNENVKVLKVQSRHPYSMTHKGLRLKTSVPRSLEVPLRSSVTILLPLNCERVSRSTDHKTTRQQIALRINVKATGQSDMPIYEGSHFRARTRGEKIILADGQVFDKSSAYSCFYTIGMRNKDTPMQPLTIYFKQDGV</sequence>
<organism evidence="2 3">
    <name type="scientific">Zasmidium cellare</name>
    <name type="common">Wine cellar mold</name>
    <name type="synonym">Racodium cellare</name>
    <dbReference type="NCBI Taxonomy" id="395010"/>
    <lineage>
        <taxon>Eukaryota</taxon>
        <taxon>Fungi</taxon>
        <taxon>Dikarya</taxon>
        <taxon>Ascomycota</taxon>
        <taxon>Pezizomycotina</taxon>
        <taxon>Dothideomycetes</taxon>
        <taxon>Dothideomycetidae</taxon>
        <taxon>Mycosphaerellales</taxon>
        <taxon>Mycosphaerellaceae</taxon>
        <taxon>Zasmidium</taxon>
    </lineage>
</organism>
<feature type="domain" description="Heterokaryon incompatibility" evidence="1">
    <location>
        <begin position="23"/>
        <end position="105"/>
    </location>
</feature>
<proteinExistence type="predicted"/>
<evidence type="ECO:0000259" key="1">
    <source>
        <dbReference type="Pfam" id="PF06985"/>
    </source>
</evidence>